<dbReference type="Proteomes" id="UP001221686">
    <property type="component" value="Unassembled WGS sequence"/>
</dbReference>
<keyword evidence="2" id="KW-1185">Reference proteome</keyword>
<proteinExistence type="predicted"/>
<dbReference type="EMBL" id="JAQNDL010000005">
    <property type="protein sequence ID" value="MDC0723561.1"/>
    <property type="molecule type" value="Genomic_DNA"/>
</dbReference>
<evidence type="ECO:0000313" key="2">
    <source>
        <dbReference type="Proteomes" id="UP001221686"/>
    </source>
</evidence>
<comment type="caution">
    <text evidence="1">The sequence shown here is derived from an EMBL/GenBank/DDBJ whole genome shotgun (WGS) entry which is preliminary data.</text>
</comment>
<dbReference type="RefSeq" id="WP_272092105.1">
    <property type="nucleotide sequence ID" value="NZ_JAQNDL010000005.1"/>
</dbReference>
<reference evidence="1 2" key="1">
    <citation type="submission" date="2022-11" db="EMBL/GenBank/DDBJ databases">
        <title>Minimal conservation of predation-associated metabolite biosynthetic gene clusters underscores biosynthetic potential of Myxococcota including descriptions for ten novel species: Archangium lansinium sp. nov., Myxococcus landrumus sp. nov., Nannocystis bai.</title>
        <authorList>
            <person name="Ahearne A."/>
            <person name="Stevens C."/>
            <person name="Dowd S."/>
        </authorList>
    </citation>
    <scope>NUCLEOTIDE SEQUENCE [LARGE SCALE GENOMIC DNA]</scope>
    <source>
        <strain evidence="1 2">BB15-2</strain>
    </source>
</reference>
<gene>
    <name evidence="1" type="ORF">POL25_42155</name>
</gene>
<accession>A0ABT5ECH6</accession>
<evidence type="ECO:0000313" key="1">
    <source>
        <dbReference type="EMBL" id="MDC0723561.1"/>
    </source>
</evidence>
<name>A0ABT5ECH6_9BACT</name>
<organism evidence="1 2">
    <name type="scientific">Nannocystis bainbridge</name>
    <dbReference type="NCBI Taxonomy" id="2995303"/>
    <lineage>
        <taxon>Bacteria</taxon>
        <taxon>Pseudomonadati</taxon>
        <taxon>Myxococcota</taxon>
        <taxon>Polyangia</taxon>
        <taxon>Nannocystales</taxon>
        <taxon>Nannocystaceae</taxon>
        <taxon>Nannocystis</taxon>
    </lineage>
</organism>
<sequence>MTKLICTLEMSKERGVTITVEDAEGKIVQTITMNGTTLVAKVKGEQEETSLTQTTEKVTISCKQFEVVARESITCTATKTATYESKEGNTTVKSGADVVQQAQNDFKVSGANVAIKAQSAAKIEGATVEASGTQSIKLKGNTQAELAGMQVAVKADAQLSLESSGMAALKGSMTTIGGSLIKAG</sequence>
<protein>
    <submittedName>
        <fullName evidence="1">Uncharacterized protein</fullName>
    </submittedName>
</protein>